<reference evidence="1" key="1">
    <citation type="submission" date="2023-10" db="EMBL/GenBank/DDBJ databases">
        <authorList>
            <person name="Chen Y."/>
            <person name="Shah S."/>
            <person name="Dougan E. K."/>
            <person name="Thang M."/>
            <person name="Chan C."/>
        </authorList>
    </citation>
    <scope>NUCLEOTIDE SEQUENCE [LARGE SCALE GENOMIC DNA]</scope>
</reference>
<protein>
    <submittedName>
        <fullName evidence="1">Uncharacterized protein</fullName>
    </submittedName>
</protein>
<evidence type="ECO:0000313" key="1">
    <source>
        <dbReference type="EMBL" id="CAK0854646.1"/>
    </source>
</evidence>
<name>A0ABN9U6P1_9DINO</name>
<accession>A0ABN9U6P1</accession>
<proteinExistence type="predicted"/>
<comment type="caution">
    <text evidence="1">The sequence shown here is derived from an EMBL/GenBank/DDBJ whole genome shotgun (WGS) entry which is preliminary data.</text>
</comment>
<dbReference type="EMBL" id="CAUYUJ010015493">
    <property type="protein sequence ID" value="CAK0854646.1"/>
    <property type="molecule type" value="Genomic_DNA"/>
</dbReference>
<organism evidence="1 2">
    <name type="scientific">Prorocentrum cordatum</name>
    <dbReference type="NCBI Taxonomy" id="2364126"/>
    <lineage>
        <taxon>Eukaryota</taxon>
        <taxon>Sar</taxon>
        <taxon>Alveolata</taxon>
        <taxon>Dinophyceae</taxon>
        <taxon>Prorocentrales</taxon>
        <taxon>Prorocentraceae</taxon>
        <taxon>Prorocentrum</taxon>
    </lineage>
</organism>
<keyword evidence="2" id="KW-1185">Reference proteome</keyword>
<gene>
    <name evidence="1" type="ORF">PCOR1329_LOCUS45666</name>
</gene>
<dbReference type="Proteomes" id="UP001189429">
    <property type="component" value="Unassembled WGS sequence"/>
</dbReference>
<sequence>MDTESPKIRQFFRLLDMARAGPGVQIPRPIDLAPLSTATHVVPIICLCPELVRVASSSKHLVPAGQQENVLQQTPSRKGQHPMPVLLNALLQQVELPSQAEAAAAEEQRPQVFLQRESMYSGSDMHRPLSARAAQSLDSSPHFARCEAAESDSHLPQSWTLAASASAHAGATTRASARRTIGGYIHKMGIRRAE</sequence>
<evidence type="ECO:0000313" key="2">
    <source>
        <dbReference type="Proteomes" id="UP001189429"/>
    </source>
</evidence>